<protein>
    <submittedName>
        <fullName evidence="3">Heterokaryon incompatibility protein het-E-1</fullName>
    </submittedName>
</protein>
<evidence type="ECO:0000256" key="1">
    <source>
        <dbReference type="ARBA" id="ARBA00022737"/>
    </source>
</evidence>
<dbReference type="PANTHER" id="PTHR10039:SF16">
    <property type="entry name" value="GPI INOSITOL-DEACYLASE"/>
    <property type="match status" value="1"/>
</dbReference>
<proteinExistence type="predicted"/>
<comment type="caution">
    <text evidence="3">The sequence shown here is derived from an EMBL/GenBank/DDBJ whole genome shotgun (WGS) entry which is preliminary data.</text>
</comment>
<dbReference type="OrthoDB" id="194358at2759"/>
<evidence type="ECO:0000313" key="3">
    <source>
        <dbReference type="EMBL" id="KAF5619152.1"/>
    </source>
</evidence>
<dbReference type="InterPro" id="IPR007111">
    <property type="entry name" value="NACHT_NTPase"/>
</dbReference>
<dbReference type="InterPro" id="IPR027417">
    <property type="entry name" value="P-loop_NTPase"/>
</dbReference>
<gene>
    <name evidence="3" type="ORF">FTJAE_12035</name>
</gene>
<organism evidence="3 4">
    <name type="scientific">Fusarium tjaetaba</name>
    <dbReference type="NCBI Taxonomy" id="1567544"/>
    <lineage>
        <taxon>Eukaryota</taxon>
        <taxon>Fungi</taxon>
        <taxon>Dikarya</taxon>
        <taxon>Ascomycota</taxon>
        <taxon>Pezizomycotina</taxon>
        <taxon>Sordariomycetes</taxon>
        <taxon>Hypocreomycetidae</taxon>
        <taxon>Hypocreales</taxon>
        <taxon>Nectriaceae</taxon>
        <taxon>Fusarium</taxon>
        <taxon>Fusarium fujikuroi species complex</taxon>
    </lineage>
</organism>
<dbReference type="AlphaFoldDB" id="A0A8H5QPV3"/>
<dbReference type="EMBL" id="JAAQRI010000313">
    <property type="protein sequence ID" value="KAF5619152.1"/>
    <property type="molecule type" value="Genomic_DNA"/>
</dbReference>
<name>A0A8H5QPV3_9HYPO</name>
<evidence type="ECO:0000259" key="2">
    <source>
        <dbReference type="PROSITE" id="PS50837"/>
    </source>
</evidence>
<dbReference type="Pfam" id="PF24883">
    <property type="entry name" value="NPHP3_N"/>
    <property type="match status" value="1"/>
</dbReference>
<sequence length="948" mass="107867">MAEVLGVVASAIAVIQISKEVISACKFYIEALRSDAPTSLRTVLIEVSTLKSVLENLEFISKCETFTAALQSRLAASDGPVEGCRVAMIALEKLFPKRSLQIGQNTSKRQKVQATFATLAWPLKQGQVQDLLQQMSRHKEGIQLALTTEATKDIKDIKAVSEEIRSILTEGQRHRVYNWLTSTDPSPIHNRSRKLYEDGTGSWIFRSQYWIDWLSLRTRCLWVHGIPGSGKTILASWLITNTQAHCDKVSTSDSPYVSAYYYCYFGHHQDETAPFLRWVITQLSRVGRVVSTLMHDLFKRGTEPSIPELLGALEQLLQMFGRVYVVIDAVDESDPRDELLEVIQTLVTDQRFCNVQILVTSREYIDIERVMGNVSVSVPMANELVEQDIRLHIHSIVRSNLKFRCWPHDVLIEVEDAVSKKANGMFRWAVCQLHELQRLKGKREIVRLALQQLPKDLDETYDRIFRRIPSEDWQFVSHAFQWLWFYAELHPSYLHGTPSSLLFDAIESSTSRSNNHNNHVLYNAERLRELCGCLFSSLKDPISFAHYTVKEYLESHRIRQGPLLVFSTERTKVLSTCLDTLLHQAQTFASHHLKDLEAGHRLLFDEEDLWGNLNFHAVFHTLDFLREWGKEISESDELYGRVKALLHPSTQYFGCLGKLGFNEGRGYWLELLDDAGLADEKYAWTIEWNENFTDSVASLFLSLLLITGDICSPLISRLIQEADIQALFSNRIILKREAVLYSRSNDGQENSFLNMYEFDGPLIDVVVHFVDPASSRLDRLLLDHTGLYNPSTALIHFIGYYQPEPFAELPSFCLLEHLLKAGAQPNLPGYPITPLQITVAAQNFQGIRLLLEFMADPNYIGDPLGSAGRTNNLMSEFDRFRGMSPLRICRSGEYLSLVDNLVSDRLESRTEEIEELLVAYGGKDFQWESDEPWTGKLGGASEGGLLSA</sequence>
<keyword evidence="4" id="KW-1185">Reference proteome</keyword>
<accession>A0A8H5QPV3</accession>
<dbReference type="GeneID" id="59297312"/>
<evidence type="ECO:0000313" key="4">
    <source>
        <dbReference type="Proteomes" id="UP000530670"/>
    </source>
</evidence>
<dbReference type="InterPro" id="IPR056884">
    <property type="entry name" value="NPHP3-like_N"/>
</dbReference>
<keyword evidence="1" id="KW-0677">Repeat</keyword>
<dbReference type="PANTHER" id="PTHR10039">
    <property type="entry name" value="AMELOGENIN"/>
    <property type="match status" value="1"/>
</dbReference>
<dbReference type="PROSITE" id="PS50837">
    <property type="entry name" value="NACHT"/>
    <property type="match status" value="1"/>
</dbReference>
<reference evidence="3 4" key="1">
    <citation type="submission" date="2020-05" db="EMBL/GenBank/DDBJ databases">
        <title>Identification and distribution of gene clusters putatively required for synthesis of sphingolipid metabolism inhibitors in phylogenetically diverse species of the filamentous fungus Fusarium.</title>
        <authorList>
            <person name="Kim H.-S."/>
            <person name="Busman M."/>
            <person name="Brown D.W."/>
            <person name="Divon H."/>
            <person name="Uhlig S."/>
            <person name="Proctor R.H."/>
        </authorList>
    </citation>
    <scope>NUCLEOTIDE SEQUENCE [LARGE SCALE GENOMIC DNA]</scope>
    <source>
        <strain evidence="3 4">NRRL 66243</strain>
    </source>
</reference>
<dbReference type="SUPFAM" id="SSF52540">
    <property type="entry name" value="P-loop containing nucleoside triphosphate hydrolases"/>
    <property type="match status" value="1"/>
</dbReference>
<dbReference type="Proteomes" id="UP000530670">
    <property type="component" value="Unassembled WGS sequence"/>
</dbReference>
<feature type="domain" description="NACHT" evidence="2">
    <location>
        <begin position="219"/>
        <end position="362"/>
    </location>
</feature>
<dbReference type="RefSeq" id="XP_037200916.1">
    <property type="nucleotide sequence ID" value="XM_037345042.1"/>
</dbReference>
<dbReference type="Gene3D" id="3.40.50.300">
    <property type="entry name" value="P-loop containing nucleotide triphosphate hydrolases"/>
    <property type="match status" value="1"/>
</dbReference>